<accession>A0A1Z4LNZ2</accession>
<evidence type="ECO:0000259" key="1">
    <source>
        <dbReference type="Pfam" id="PF01551"/>
    </source>
</evidence>
<dbReference type="PANTHER" id="PTHR21666:SF293">
    <property type="entry name" value="SLL1488 PROTEIN"/>
    <property type="match status" value="1"/>
</dbReference>
<dbReference type="Proteomes" id="UP000218418">
    <property type="component" value="Chromosome"/>
</dbReference>
<dbReference type="OrthoDB" id="507840at2"/>
<dbReference type="Gene3D" id="2.70.70.10">
    <property type="entry name" value="Glucose Permease (Domain IIA)"/>
    <property type="match status" value="1"/>
</dbReference>
<dbReference type="SUPFAM" id="SSF51261">
    <property type="entry name" value="Duplicated hybrid motif"/>
    <property type="match status" value="1"/>
</dbReference>
<dbReference type="EMBL" id="AP018227">
    <property type="protein sequence ID" value="BAY82884.1"/>
    <property type="molecule type" value="Genomic_DNA"/>
</dbReference>
<dbReference type="PANTHER" id="PTHR21666">
    <property type="entry name" value="PEPTIDASE-RELATED"/>
    <property type="match status" value="1"/>
</dbReference>
<gene>
    <name evidence="2" type="ORF">NIES267_23690</name>
</gene>
<evidence type="ECO:0000313" key="2">
    <source>
        <dbReference type="EMBL" id="BAY82884.1"/>
    </source>
</evidence>
<dbReference type="Pfam" id="PF01551">
    <property type="entry name" value="Peptidase_M23"/>
    <property type="match status" value="1"/>
</dbReference>
<dbReference type="InterPro" id="IPR050570">
    <property type="entry name" value="Cell_wall_metabolism_enzyme"/>
</dbReference>
<dbReference type="AlphaFoldDB" id="A0A1Z4LNZ2"/>
<dbReference type="InterPro" id="IPR016047">
    <property type="entry name" value="M23ase_b-sheet_dom"/>
</dbReference>
<protein>
    <submittedName>
        <fullName evidence="2">Peptidase M23B</fullName>
    </submittedName>
</protein>
<evidence type="ECO:0000313" key="3">
    <source>
        <dbReference type="Proteomes" id="UP000218418"/>
    </source>
</evidence>
<dbReference type="GO" id="GO:0004222">
    <property type="term" value="F:metalloendopeptidase activity"/>
    <property type="evidence" value="ECO:0007669"/>
    <property type="project" value="TreeGrafter"/>
</dbReference>
<dbReference type="CDD" id="cd12797">
    <property type="entry name" value="M23_peptidase"/>
    <property type="match status" value="1"/>
</dbReference>
<feature type="domain" description="M23ase beta-sheet core" evidence="1">
    <location>
        <begin position="99"/>
        <end position="210"/>
    </location>
</feature>
<proteinExistence type="predicted"/>
<organism evidence="2 3">
    <name type="scientific">Calothrix parasitica NIES-267</name>
    <dbReference type="NCBI Taxonomy" id="1973488"/>
    <lineage>
        <taxon>Bacteria</taxon>
        <taxon>Bacillati</taxon>
        <taxon>Cyanobacteriota</taxon>
        <taxon>Cyanophyceae</taxon>
        <taxon>Nostocales</taxon>
        <taxon>Calotrichaceae</taxon>
        <taxon>Calothrix</taxon>
    </lineage>
</organism>
<keyword evidence="3" id="KW-1185">Reference proteome</keyword>
<reference evidence="2 3" key="1">
    <citation type="submission" date="2017-06" db="EMBL/GenBank/DDBJ databases">
        <title>Genome sequencing of cyanobaciteial culture collection at National Institute for Environmental Studies (NIES).</title>
        <authorList>
            <person name="Hirose Y."/>
            <person name="Shimura Y."/>
            <person name="Fujisawa T."/>
            <person name="Nakamura Y."/>
            <person name="Kawachi M."/>
        </authorList>
    </citation>
    <scope>NUCLEOTIDE SEQUENCE [LARGE SCALE GENOMIC DNA]</scope>
    <source>
        <strain evidence="2 3">NIES-267</strain>
    </source>
</reference>
<name>A0A1Z4LNZ2_9CYAN</name>
<sequence length="223" mass="24881">MSNRQLRISLCVALFLTGLLVVCLITLFPPSWKVRSWGLPKWSNFPQIEIVQAQTVNKNIVATATNNAWANASFPVEKFIGYTSPFGYRRSPTNPRRIQFHNGLDIAAPKGSYVRNWFAGTVVKVGDRGGCGTHIIVKSGNWKHSYCHLMGRVARLNGNLYMVDRAGGIQIAKGQQIPSGIRIGRIGMTGRTTGPHLHWVIRYNNKYVDPGAVLRKMYGNQKT</sequence>
<dbReference type="InterPro" id="IPR011055">
    <property type="entry name" value="Dup_hybrid_motif"/>
</dbReference>